<evidence type="ECO:0000313" key="6">
    <source>
        <dbReference type="EMBL" id="RED51986.1"/>
    </source>
</evidence>
<feature type="transmembrane region" description="Helical" evidence="4">
    <location>
        <begin position="367"/>
        <end position="387"/>
    </location>
</feature>
<reference evidence="6 7" key="1">
    <citation type="submission" date="2018-07" db="EMBL/GenBank/DDBJ databases">
        <title>Genomic Encyclopedia of Type Strains, Phase III (KMG-III): the genomes of soil and plant-associated and newly described type strains.</title>
        <authorList>
            <person name="Whitman W."/>
        </authorList>
    </citation>
    <scope>NUCLEOTIDE SEQUENCE [LARGE SCALE GENOMIC DNA]</scope>
    <source>
        <strain evidence="6 7">CECT 8488</strain>
    </source>
</reference>
<feature type="transmembrane region" description="Helical" evidence="4">
    <location>
        <begin position="84"/>
        <end position="103"/>
    </location>
</feature>
<dbReference type="Proteomes" id="UP000256845">
    <property type="component" value="Unassembled WGS sequence"/>
</dbReference>
<keyword evidence="1 4" id="KW-0812">Transmembrane</keyword>
<keyword evidence="3 4" id="KW-0472">Membrane</keyword>
<feature type="transmembrane region" description="Helical" evidence="4">
    <location>
        <begin position="309"/>
        <end position="331"/>
    </location>
</feature>
<dbReference type="SUPFAM" id="SSF103473">
    <property type="entry name" value="MFS general substrate transporter"/>
    <property type="match status" value="1"/>
</dbReference>
<evidence type="ECO:0000259" key="5">
    <source>
        <dbReference type="PROSITE" id="PS50850"/>
    </source>
</evidence>
<evidence type="ECO:0000256" key="3">
    <source>
        <dbReference type="ARBA" id="ARBA00023136"/>
    </source>
</evidence>
<evidence type="ECO:0000313" key="7">
    <source>
        <dbReference type="Proteomes" id="UP000256845"/>
    </source>
</evidence>
<dbReference type="PANTHER" id="PTHR23537">
    <property type="match status" value="1"/>
</dbReference>
<dbReference type="AlphaFoldDB" id="A0A3D9HSY9"/>
<dbReference type="GO" id="GO:0022857">
    <property type="term" value="F:transmembrane transporter activity"/>
    <property type="evidence" value="ECO:0007669"/>
    <property type="project" value="InterPro"/>
</dbReference>
<evidence type="ECO:0000256" key="4">
    <source>
        <dbReference type="SAM" id="Phobius"/>
    </source>
</evidence>
<dbReference type="InterPro" id="IPR010645">
    <property type="entry name" value="MFS_4"/>
</dbReference>
<keyword evidence="7" id="KW-1185">Reference proteome</keyword>
<feature type="transmembrane region" description="Helical" evidence="4">
    <location>
        <begin position="249"/>
        <end position="270"/>
    </location>
</feature>
<feature type="transmembrane region" description="Helical" evidence="4">
    <location>
        <begin position="109"/>
        <end position="131"/>
    </location>
</feature>
<feature type="transmembrane region" description="Helical" evidence="4">
    <location>
        <begin position="56"/>
        <end position="77"/>
    </location>
</feature>
<protein>
    <submittedName>
        <fullName evidence="6">Putative MFS family arabinose efflux permease</fullName>
    </submittedName>
</protein>
<dbReference type="InterPro" id="IPR036259">
    <property type="entry name" value="MFS_trans_sf"/>
</dbReference>
<feature type="transmembrane region" description="Helical" evidence="4">
    <location>
        <begin position="143"/>
        <end position="161"/>
    </location>
</feature>
<feature type="transmembrane region" description="Helical" evidence="4">
    <location>
        <begin position="21"/>
        <end position="44"/>
    </location>
</feature>
<dbReference type="PANTHER" id="PTHR23537:SF1">
    <property type="entry name" value="SUGAR TRANSPORTER"/>
    <property type="match status" value="1"/>
</dbReference>
<evidence type="ECO:0000256" key="1">
    <source>
        <dbReference type="ARBA" id="ARBA00022692"/>
    </source>
</evidence>
<sequence length="396" mass="41850">MTPSSLPVIDNESIAPRILAGFSAIIIGIGLNRFSYIAFIPILITANWLTPEQAGYLGAANLLGYLLGALSANATALKFGVRSVVRANMLISIISFAACAWPLGFEWLAFWRLVAGVTGAQLMVVAVPAVLSAIPPSRKGRASGIVFSGIGFGIIFSGLAMPQLAELGVVETWLILGLVCVFFSALAWSPWEAKPQTIQTASAAPAAKLLTWPVILLLGAYALDAFGFVPHTVFWVDFIARGLGHGKELGGFFWMLVGLGAVFGPVLAGWSADKIGFKWAMTLAFGMKAAAVSLPLIDTSLPLLTVSSLVVGAIIPGMVALVSGFTAVLVGPEKNRQVWGWMTFAFAILQAVSGFFMAWLFDVTASYFPLFQAGWIALAMGAILALISPRPSTVHS</sequence>
<dbReference type="GO" id="GO:0005886">
    <property type="term" value="C:plasma membrane"/>
    <property type="evidence" value="ECO:0007669"/>
    <property type="project" value="TreeGrafter"/>
</dbReference>
<organism evidence="6 7">
    <name type="scientific">Aestuariispira insulae</name>
    <dbReference type="NCBI Taxonomy" id="1461337"/>
    <lineage>
        <taxon>Bacteria</taxon>
        <taxon>Pseudomonadati</taxon>
        <taxon>Pseudomonadota</taxon>
        <taxon>Alphaproteobacteria</taxon>
        <taxon>Rhodospirillales</taxon>
        <taxon>Kiloniellaceae</taxon>
        <taxon>Aestuariispira</taxon>
    </lineage>
</organism>
<feature type="transmembrane region" description="Helical" evidence="4">
    <location>
        <begin position="338"/>
        <end position="361"/>
    </location>
</feature>
<evidence type="ECO:0000256" key="2">
    <source>
        <dbReference type="ARBA" id="ARBA00022989"/>
    </source>
</evidence>
<gene>
    <name evidence="6" type="ORF">DFP90_1022</name>
</gene>
<accession>A0A3D9HSY9</accession>
<dbReference type="EMBL" id="QRDW01000002">
    <property type="protein sequence ID" value="RED51986.1"/>
    <property type="molecule type" value="Genomic_DNA"/>
</dbReference>
<dbReference type="InterPro" id="IPR020846">
    <property type="entry name" value="MFS_dom"/>
</dbReference>
<keyword evidence="2 4" id="KW-1133">Transmembrane helix</keyword>
<feature type="transmembrane region" description="Helical" evidence="4">
    <location>
        <begin position="277"/>
        <end position="297"/>
    </location>
</feature>
<feature type="transmembrane region" description="Helical" evidence="4">
    <location>
        <begin position="209"/>
        <end position="229"/>
    </location>
</feature>
<comment type="caution">
    <text evidence="6">The sequence shown here is derived from an EMBL/GenBank/DDBJ whole genome shotgun (WGS) entry which is preliminary data.</text>
</comment>
<dbReference type="PROSITE" id="PS50850">
    <property type="entry name" value="MFS"/>
    <property type="match status" value="1"/>
</dbReference>
<dbReference type="Pfam" id="PF06779">
    <property type="entry name" value="MFS_4"/>
    <property type="match status" value="1"/>
</dbReference>
<feature type="transmembrane region" description="Helical" evidence="4">
    <location>
        <begin position="167"/>
        <end position="188"/>
    </location>
</feature>
<name>A0A3D9HSY9_9PROT</name>
<dbReference type="RefSeq" id="WP_115935551.1">
    <property type="nucleotide sequence ID" value="NZ_QRDW01000002.1"/>
</dbReference>
<proteinExistence type="predicted"/>
<feature type="domain" description="Major facilitator superfamily (MFS) profile" evidence="5">
    <location>
        <begin position="16"/>
        <end position="392"/>
    </location>
</feature>
<dbReference type="Gene3D" id="1.20.1250.20">
    <property type="entry name" value="MFS general substrate transporter like domains"/>
    <property type="match status" value="1"/>
</dbReference>
<dbReference type="OrthoDB" id="9797953at2"/>